<dbReference type="PANTHER" id="PTHR23345:SF36">
    <property type="entry name" value="APOLIPOPHORINS"/>
    <property type="match status" value="1"/>
</dbReference>
<evidence type="ECO:0000256" key="2">
    <source>
        <dbReference type="ARBA" id="ARBA00022448"/>
    </source>
</evidence>
<dbReference type="Gene3D" id="2.20.50.20">
    <property type="entry name" value="Lipovitellin. Chain A, domain 3"/>
    <property type="match status" value="1"/>
</dbReference>
<dbReference type="InterPro" id="IPR011030">
    <property type="entry name" value="Lipovitellin_superhlx_dom"/>
</dbReference>
<proteinExistence type="predicted"/>
<dbReference type="InterPro" id="IPR001846">
    <property type="entry name" value="VWF_type-D"/>
</dbReference>
<dbReference type="Pfam" id="PF00094">
    <property type="entry name" value="VWD"/>
    <property type="match status" value="1"/>
</dbReference>
<dbReference type="Proteomes" id="UP000008792">
    <property type="component" value="Unassembled WGS sequence"/>
</dbReference>
<dbReference type="STRING" id="7244.B4MEZ4"/>
<accession>B4MEZ4</accession>
<evidence type="ECO:0000256" key="5">
    <source>
        <dbReference type="ARBA" id="ARBA00023055"/>
    </source>
</evidence>
<dbReference type="SMR" id="B4MEZ4"/>
<dbReference type="PROSITE" id="PS51211">
    <property type="entry name" value="VITELLOGENIN"/>
    <property type="match status" value="1"/>
</dbReference>
<comment type="subcellular location">
    <subcellularLocation>
        <location evidence="1">Secreted</location>
    </subcellularLocation>
</comment>
<dbReference type="SMART" id="SM01169">
    <property type="entry name" value="DUF1943"/>
    <property type="match status" value="1"/>
</dbReference>
<evidence type="ECO:0000256" key="1">
    <source>
        <dbReference type="ARBA" id="ARBA00004613"/>
    </source>
</evidence>
<evidence type="ECO:0000256" key="4">
    <source>
        <dbReference type="ARBA" id="ARBA00022729"/>
    </source>
</evidence>
<dbReference type="PROSITE" id="PS51233">
    <property type="entry name" value="VWFD"/>
    <property type="match status" value="1"/>
</dbReference>
<feature type="chain" id="PRO_5002815044" description="Apolipophorins" evidence="8">
    <location>
        <begin position="23"/>
        <end position="3344"/>
    </location>
</feature>
<evidence type="ECO:0000256" key="3">
    <source>
        <dbReference type="ARBA" id="ARBA00022525"/>
    </source>
</evidence>
<dbReference type="PhylomeDB" id="B4MEZ4"/>
<dbReference type="Pfam" id="PF09172">
    <property type="entry name" value="Vit_open_b-sht"/>
    <property type="match status" value="1"/>
</dbReference>
<dbReference type="GO" id="GO:0005576">
    <property type="term" value="C:extracellular region"/>
    <property type="evidence" value="ECO:0007669"/>
    <property type="project" value="UniProtKB-SubCell"/>
</dbReference>
<keyword evidence="5" id="KW-0445">Lipid transport</keyword>
<dbReference type="Pfam" id="PF06448">
    <property type="entry name" value="DUF1081"/>
    <property type="match status" value="1"/>
</dbReference>
<dbReference type="SMART" id="SM00638">
    <property type="entry name" value="LPD_N"/>
    <property type="match status" value="1"/>
</dbReference>
<dbReference type="Gene3D" id="2.30.230.10">
    <property type="entry name" value="Lipovitellin, beta-sheet shell regions, chain A"/>
    <property type="match status" value="1"/>
</dbReference>
<reference evidence="11 12" key="1">
    <citation type="journal article" date="2007" name="Nature">
        <title>Evolution of genes and genomes on the Drosophila phylogeny.</title>
        <authorList>
            <consortium name="Drosophila 12 Genomes Consortium"/>
            <person name="Clark A.G."/>
            <person name="Eisen M.B."/>
            <person name="Smith D.R."/>
            <person name="Bergman C.M."/>
            <person name="Oliver B."/>
            <person name="Markow T.A."/>
            <person name="Kaufman T.C."/>
            <person name="Kellis M."/>
            <person name="Gelbart W."/>
            <person name="Iyer V.N."/>
            <person name="Pollard D.A."/>
            <person name="Sackton T.B."/>
            <person name="Larracuente A.M."/>
            <person name="Singh N.D."/>
            <person name="Abad J.P."/>
            <person name="Abt D.N."/>
            <person name="Adryan B."/>
            <person name="Aguade M."/>
            <person name="Akashi H."/>
            <person name="Anderson W.W."/>
            <person name="Aquadro C.F."/>
            <person name="Ardell D.H."/>
            <person name="Arguello R."/>
            <person name="Artieri C.G."/>
            <person name="Barbash D.A."/>
            <person name="Barker D."/>
            <person name="Barsanti P."/>
            <person name="Batterham P."/>
            <person name="Batzoglou S."/>
            <person name="Begun D."/>
            <person name="Bhutkar A."/>
            <person name="Blanco E."/>
            <person name="Bosak S.A."/>
            <person name="Bradley R.K."/>
            <person name="Brand A.D."/>
            <person name="Brent M.R."/>
            <person name="Brooks A.N."/>
            <person name="Brown R.H."/>
            <person name="Butlin R.K."/>
            <person name="Caggese C."/>
            <person name="Calvi B.R."/>
            <person name="Bernardo de Carvalho A."/>
            <person name="Caspi A."/>
            <person name="Castrezana S."/>
            <person name="Celniker S.E."/>
            <person name="Chang J.L."/>
            <person name="Chapple C."/>
            <person name="Chatterji S."/>
            <person name="Chinwalla A."/>
            <person name="Civetta A."/>
            <person name="Clifton S.W."/>
            <person name="Comeron J.M."/>
            <person name="Costello J.C."/>
            <person name="Coyne J.A."/>
            <person name="Daub J."/>
            <person name="David R.G."/>
            <person name="Delcher A.L."/>
            <person name="Delehaunty K."/>
            <person name="Do C.B."/>
            <person name="Ebling H."/>
            <person name="Edwards K."/>
            <person name="Eickbush T."/>
            <person name="Evans J.D."/>
            <person name="Filipski A."/>
            <person name="Findeiss S."/>
            <person name="Freyhult E."/>
            <person name="Fulton L."/>
            <person name="Fulton R."/>
            <person name="Garcia A.C."/>
            <person name="Gardiner A."/>
            <person name="Garfield D.A."/>
            <person name="Garvin B.E."/>
            <person name="Gibson G."/>
            <person name="Gilbert D."/>
            <person name="Gnerre S."/>
            <person name="Godfrey J."/>
            <person name="Good R."/>
            <person name="Gotea V."/>
            <person name="Gravely B."/>
            <person name="Greenberg A.J."/>
            <person name="Griffiths-Jones S."/>
            <person name="Gross S."/>
            <person name="Guigo R."/>
            <person name="Gustafson E.A."/>
            <person name="Haerty W."/>
            <person name="Hahn M.W."/>
            <person name="Halligan D.L."/>
            <person name="Halpern A.L."/>
            <person name="Halter G.M."/>
            <person name="Han M.V."/>
            <person name="Heger A."/>
            <person name="Hillier L."/>
            <person name="Hinrichs A.S."/>
            <person name="Holmes I."/>
            <person name="Hoskins R.A."/>
            <person name="Hubisz M.J."/>
            <person name="Hultmark D."/>
            <person name="Huntley M.A."/>
            <person name="Jaffe D.B."/>
            <person name="Jagadeeshan S."/>
            <person name="Jeck W.R."/>
            <person name="Johnson J."/>
            <person name="Jones C.D."/>
            <person name="Jordan W.C."/>
            <person name="Karpen G.H."/>
            <person name="Kataoka E."/>
            <person name="Keightley P.D."/>
            <person name="Kheradpour P."/>
            <person name="Kirkness E.F."/>
            <person name="Koerich L.B."/>
            <person name="Kristiansen K."/>
            <person name="Kudrna D."/>
            <person name="Kulathinal R.J."/>
            <person name="Kumar S."/>
            <person name="Kwok R."/>
            <person name="Lander E."/>
            <person name="Langley C.H."/>
            <person name="Lapoint R."/>
            <person name="Lazzaro B.P."/>
            <person name="Lee S.J."/>
            <person name="Levesque L."/>
            <person name="Li R."/>
            <person name="Lin C.F."/>
            <person name="Lin M.F."/>
            <person name="Lindblad-Toh K."/>
            <person name="Llopart A."/>
            <person name="Long M."/>
            <person name="Low L."/>
            <person name="Lozovsky E."/>
            <person name="Lu J."/>
            <person name="Luo M."/>
            <person name="Machado C.A."/>
            <person name="Makalowski W."/>
            <person name="Marzo M."/>
            <person name="Matsuda M."/>
            <person name="Matzkin L."/>
            <person name="McAllister B."/>
            <person name="McBride C.S."/>
            <person name="McKernan B."/>
            <person name="McKernan K."/>
            <person name="Mendez-Lago M."/>
            <person name="Minx P."/>
            <person name="Mollenhauer M.U."/>
            <person name="Montooth K."/>
            <person name="Mount S.M."/>
            <person name="Mu X."/>
            <person name="Myers E."/>
            <person name="Negre B."/>
            <person name="Newfeld S."/>
            <person name="Nielsen R."/>
            <person name="Noor M.A."/>
            <person name="O'Grady P."/>
            <person name="Pachter L."/>
            <person name="Papaceit M."/>
            <person name="Parisi M.J."/>
            <person name="Parisi M."/>
            <person name="Parts L."/>
            <person name="Pedersen J.S."/>
            <person name="Pesole G."/>
            <person name="Phillippy A.M."/>
            <person name="Ponting C.P."/>
            <person name="Pop M."/>
            <person name="Porcelli D."/>
            <person name="Powell J.R."/>
            <person name="Prohaska S."/>
            <person name="Pruitt K."/>
            <person name="Puig M."/>
            <person name="Quesneville H."/>
            <person name="Ram K.R."/>
            <person name="Rand D."/>
            <person name="Rasmussen M.D."/>
            <person name="Reed L.K."/>
            <person name="Reenan R."/>
            <person name="Reily A."/>
            <person name="Remington K.A."/>
            <person name="Rieger T.T."/>
            <person name="Ritchie M.G."/>
            <person name="Robin C."/>
            <person name="Rogers Y.H."/>
            <person name="Rohde C."/>
            <person name="Rozas J."/>
            <person name="Rubenfield M.J."/>
            <person name="Ruiz A."/>
            <person name="Russo S."/>
            <person name="Salzberg S.L."/>
            <person name="Sanchez-Gracia A."/>
            <person name="Saranga D.J."/>
            <person name="Sato H."/>
            <person name="Schaeffer S.W."/>
            <person name="Schatz M.C."/>
            <person name="Schlenke T."/>
            <person name="Schwartz R."/>
            <person name="Segarra C."/>
            <person name="Singh R.S."/>
            <person name="Sirot L."/>
            <person name="Sirota M."/>
            <person name="Sisneros N.B."/>
            <person name="Smith C.D."/>
            <person name="Smith T.F."/>
            <person name="Spieth J."/>
            <person name="Stage D.E."/>
            <person name="Stark A."/>
            <person name="Stephan W."/>
            <person name="Strausberg R.L."/>
            <person name="Strempel S."/>
            <person name="Sturgill D."/>
            <person name="Sutton G."/>
            <person name="Sutton G.G."/>
            <person name="Tao W."/>
            <person name="Teichmann S."/>
            <person name="Tobari Y.N."/>
            <person name="Tomimura Y."/>
            <person name="Tsolas J.M."/>
            <person name="Valente V.L."/>
            <person name="Venter E."/>
            <person name="Venter J.C."/>
            <person name="Vicario S."/>
            <person name="Vieira F.G."/>
            <person name="Vilella A.J."/>
            <person name="Villasante A."/>
            <person name="Walenz B."/>
            <person name="Wang J."/>
            <person name="Wasserman M."/>
            <person name="Watts T."/>
            <person name="Wilson D."/>
            <person name="Wilson R.K."/>
            <person name="Wing R.A."/>
            <person name="Wolfner M.F."/>
            <person name="Wong A."/>
            <person name="Wong G.K."/>
            <person name="Wu C.I."/>
            <person name="Wu G."/>
            <person name="Yamamoto D."/>
            <person name="Yang H.P."/>
            <person name="Yang S.P."/>
            <person name="Yorke J.A."/>
            <person name="Yoshida K."/>
            <person name="Zdobnov E."/>
            <person name="Zhang P."/>
            <person name="Zhang Y."/>
            <person name="Zimin A.V."/>
            <person name="Baldwin J."/>
            <person name="Abdouelleil A."/>
            <person name="Abdulkadir J."/>
            <person name="Abebe A."/>
            <person name="Abera B."/>
            <person name="Abreu J."/>
            <person name="Acer S.C."/>
            <person name="Aftuck L."/>
            <person name="Alexander A."/>
            <person name="An P."/>
            <person name="Anderson E."/>
            <person name="Anderson S."/>
            <person name="Arachi H."/>
            <person name="Azer M."/>
            <person name="Bachantsang P."/>
            <person name="Barry A."/>
            <person name="Bayul T."/>
            <person name="Berlin A."/>
            <person name="Bessette D."/>
            <person name="Bloom T."/>
            <person name="Blye J."/>
            <person name="Boguslavskiy L."/>
            <person name="Bonnet C."/>
            <person name="Boukhgalter B."/>
            <person name="Bourzgui I."/>
            <person name="Brown A."/>
            <person name="Cahill P."/>
            <person name="Channer S."/>
            <person name="Cheshatsang Y."/>
            <person name="Chuda L."/>
            <person name="Citroen M."/>
            <person name="Collymore A."/>
            <person name="Cooke P."/>
            <person name="Costello M."/>
            <person name="D'Aco K."/>
            <person name="Daza R."/>
            <person name="De Haan G."/>
            <person name="DeGray S."/>
            <person name="DeMaso C."/>
            <person name="Dhargay N."/>
            <person name="Dooley K."/>
            <person name="Dooley E."/>
            <person name="Doricent M."/>
            <person name="Dorje P."/>
            <person name="Dorjee K."/>
            <person name="Dupes A."/>
            <person name="Elong R."/>
            <person name="Falk J."/>
            <person name="Farina A."/>
            <person name="Faro S."/>
            <person name="Ferguson D."/>
            <person name="Fisher S."/>
            <person name="Foley C.D."/>
            <person name="Franke A."/>
            <person name="Friedrich D."/>
            <person name="Gadbois L."/>
            <person name="Gearin G."/>
            <person name="Gearin C.R."/>
            <person name="Giannoukos G."/>
            <person name="Goode T."/>
            <person name="Graham J."/>
            <person name="Grandbois E."/>
            <person name="Grewal S."/>
            <person name="Gyaltsen K."/>
            <person name="Hafez N."/>
            <person name="Hagos B."/>
            <person name="Hall J."/>
            <person name="Henson C."/>
            <person name="Hollinger A."/>
            <person name="Honan T."/>
            <person name="Huard M.D."/>
            <person name="Hughes L."/>
            <person name="Hurhula B."/>
            <person name="Husby M.E."/>
            <person name="Kamat A."/>
            <person name="Kanga B."/>
            <person name="Kashin S."/>
            <person name="Khazanovich D."/>
            <person name="Kisner P."/>
            <person name="Lance K."/>
            <person name="Lara M."/>
            <person name="Lee W."/>
            <person name="Lennon N."/>
            <person name="Letendre F."/>
            <person name="LeVine R."/>
            <person name="Lipovsky A."/>
            <person name="Liu X."/>
            <person name="Liu J."/>
            <person name="Liu S."/>
            <person name="Lokyitsang T."/>
            <person name="Lokyitsang Y."/>
            <person name="Lubonja R."/>
            <person name="Lui A."/>
            <person name="MacDonald P."/>
            <person name="Magnisalis V."/>
            <person name="Maru K."/>
            <person name="Matthews C."/>
            <person name="McCusker W."/>
            <person name="McDonough S."/>
            <person name="Mehta T."/>
            <person name="Meldrim J."/>
            <person name="Meneus L."/>
            <person name="Mihai O."/>
            <person name="Mihalev A."/>
            <person name="Mihova T."/>
            <person name="Mittelman R."/>
            <person name="Mlenga V."/>
            <person name="Montmayeur A."/>
            <person name="Mulrain L."/>
            <person name="Navidi A."/>
            <person name="Naylor J."/>
            <person name="Negash T."/>
            <person name="Nguyen T."/>
            <person name="Nguyen N."/>
            <person name="Nicol R."/>
            <person name="Norbu C."/>
            <person name="Norbu N."/>
            <person name="Novod N."/>
            <person name="O'Neill B."/>
            <person name="Osman S."/>
            <person name="Markiewicz E."/>
            <person name="Oyono O.L."/>
            <person name="Patti C."/>
            <person name="Phunkhang P."/>
            <person name="Pierre F."/>
            <person name="Priest M."/>
            <person name="Raghuraman S."/>
            <person name="Rege F."/>
            <person name="Reyes R."/>
            <person name="Rise C."/>
            <person name="Rogov P."/>
            <person name="Ross K."/>
            <person name="Ryan E."/>
            <person name="Settipalli S."/>
            <person name="Shea T."/>
            <person name="Sherpa N."/>
            <person name="Shi L."/>
            <person name="Shih D."/>
            <person name="Sparrow T."/>
            <person name="Spaulding J."/>
            <person name="Stalker J."/>
            <person name="Stange-Thomann N."/>
            <person name="Stavropoulos S."/>
            <person name="Stone C."/>
            <person name="Strader C."/>
            <person name="Tesfaye S."/>
            <person name="Thomson T."/>
            <person name="Thoulutsang Y."/>
            <person name="Thoulutsang D."/>
            <person name="Topham K."/>
            <person name="Topping I."/>
            <person name="Tsamla T."/>
            <person name="Vassiliev H."/>
            <person name="Vo A."/>
            <person name="Wangchuk T."/>
            <person name="Wangdi T."/>
            <person name="Weiand M."/>
            <person name="Wilkinson J."/>
            <person name="Wilson A."/>
            <person name="Yadav S."/>
            <person name="Young G."/>
            <person name="Yu Q."/>
            <person name="Zembek L."/>
            <person name="Zhong D."/>
            <person name="Zimmer A."/>
            <person name="Zwirko Z."/>
            <person name="Jaffe D.B."/>
            <person name="Alvarez P."/>
            <person name="Brockman W."/>
            <person name="Butler J."/>
            <person name="Chin C."/>
            <person name="Gnerre S."/>
            <person name="Grabherr M."/>
            <person name="Kleber M."/>
            <person name="Mauceli E."/>
            <person name="MacCallum I."/>
        </authorList>
    </citation>
    <scope>NUCLEOTIDE SEQUENCE [LARGE SCALE GENOMIC DNA]</scope>
    <source>
        <strain evidence="12">Tucson 15010-1051.87</strain>
    </source>
</reference>
<comment type="caution">
    <text evidence="7">Lacks conserved residue(s) required for the propagation of feature annotation.</text>
</comment>
<dbReference type="Gene3D" id="2.20.80.10">
    <property type="entry name" value="Lipovitellin-phosvitin complex, chain A, domain 4"/>
    <property type="match status" value="1"/>
</dbReference>
<evidence type="ECO:0000313" key="12">
    <source>
        <dbReference type="Proteomes" id="UP000008792"/>
    </source>
</evidence>
<dbReference type="InterPro" id="IPR001747">
    <property type="entry name" value="Vitellogenin_N"/>
</dbReference>
<keyword evidence="6" id="KW-0325">Glycoprotein</keyword>
<keyword evidence="2" id="KW-0813">Transport</keyword>
<dbReference type="InterPro" id="IPR015819">
    <property type="entry name" value="Lipid_transp_b-sht_shell"/>
</dbReference>
<gene>
    <name evidence="11" type="primary">Dvir\GJ20253</name>
    <name evidence="11" type="ORF">Dvir_GJ20253</name>
</gene>
<dbReference type="Pfam" id="PF01347">
    <property type="entry name" value="Vitellogenin_N"/>
    <property type="match status" value="1"/>
</dbReference>
<dbReference type="FunCoup" id="B4MEZ4">
    <property type="interactions" value="55"/>
</dbReference>
<dbReference type="SUPFAM" id="SSF48431">
    <property type="entry name" value="Lipovitellin-phosvitin complex, superhelical domain"/>
    <property type="match status" value="1"/>
</dbReference>
<dbReference type="InParanoid" id="B4MEZ4"/>
<dbReference type="InterPro" id="IPR015255">
    <property type="entry name" value="Vitellinogen_open_b-sht"/>
</dbReference>
<dbReference type="PANTHER" id="PTHR23345">
    <property type="entry name" value="VITELLOGENIN-RELATED"/>
    <property type="match status" value="1"/>
</dbReference>
<dbReference type="InterPro" id="IPR009454">
    <property type="entry name" value="Lipid_transpt_open_b-sht"/>
</dbReference>
<dbReference type="Gene3D" id="1.25.10.20">
    <property type="entry name" value="Vitellinogen, superhelical"/>
    <property type="match status" value="1"/>
</dbReference>
<dbReference type="InterPro" id="IPR050733">
    <property type="entry name" value="Vitellogenin/Apolipophorin"/>
</dbReference>
<sequence length="3344" mass="370323">MAIPVNTCGILILLLLATTVNSDGSCNKGCSRPDNGPLKYEPGNFYEYAFDSILTVGLSSGVVNEADDTSLKVTGSAKIFANGNCGYTLQVGAVKVINTKESIEKKLLTNIQKPVHFTVANGQVDPQICTDASDTEYSLNIKRGIISLLQSETGTDVTNEVDVFGQCPTHTSTSKSGNVETVTKVRDLNSCAHREQLTSGLLSGIVNEKAGVKSTAIFQSDYNKESKIERGVVQNVQLVELYKFAGTTKGVTDITAKVVTTLKLQNPAGTAASAPATGSSPASIVFQKSETYASKNIAALKSALAELVDLTDDYVKKDSAKKFVELIRLLRQSDAETLLELSAIPHPNKVLARKVYLDALFRTNTAESARAILKQLNKFDEKEKILAILSLNLVESVDKDTLNQASAQLSPSAPKEIYLAVGSLVAKYCNKNGCQSSDIEAISKKFVDGLKSCKPNSKKEEERIVYILKGIGNAKYLANNVPQALSECVSPGRSNRIRVAGLQAVSTIGCNGALVSKAVDLLKDHNEDSELRIEAYLAAISCPTADLANQISEIVSSEKVYQVGGFIESNLRAIRDSTDATREQQRYYLGNIRVTKQFPKDYRRYSFNNELSYKLDALGLSASSDYKLIYSQHGFLPRSARLNLTTEIFGHNFNVFEANVRQENLENLLEYYLGPKGLLNKDFDEIVKLIEVGNGAGNGAGGRARRSIVDDAAKTAKKYKTYGSKNDQDLNLDLSLKLFGSELAFLSLGDNIPTTLDDIIKHFSEAFDKAKKELTSFEKQFSSHHLFLDSELTYPTGLGVPLELATQGFAANKIDFAVNIDVNAILEQNWQRAKYRMKFVPSVDVNVNVQVGFNTQVLATGLRVVSSAHSATGSDVSVSLIKDGDGFNVNVELPREKLELIDVQLNTEFFVAEQDKPIKTIPLKAGKKQKSAKPTELCFNQLDVIGLNVCLVSSTSLSDIGASGGKGNSLVDEVHLSRPFTFAVYLTTERKFNLKGTRLTLPSGSNQWKLQYSTPGSKVSHDTSLALELGTKPKTYGRLTLDSPQYHLGVEAGITNDAHELVLYGQYEQDKTIKKSKIGFAKNGNEYSPIIEIQDKNGVSNNINGYQVDGKIVLQKTGEKQARYNFQNFQISNRNNDRFVINGWIDIGPTSLSTELRIAPNQESFLVKSNFKLDNGQYAAGVFVNDERAPENVYGGSAQLTLGEKVYALQLTGKAVAWSIKSNTELEYVNTENSNTLRSGKFSQDLSVEHKNKPVSSVTVKSTFDVNKFQFDVEAKRDQNSATFNVKYQSNQRSVHDYELKANAKLNKHSIDLVSKCDVSGNIFIIDNVLTTSWGSSLTAKGELGQRYSAQDVHIDLQGSAQLTAKEKPIQWILKVLGTPEKTNSELRFSRDNAELFKLTSESQHPQDKIAAAKVNVIVKNLLTAKGDFKIAKNGKGELTATVETQKTEPKHKLELDAKFHVQAPKYDLDASLTLDGNKKVHLKTENTLDKLKFSTKNVFETNDKKYAFDASGALKGEWRTNGDVQGTFTFTCPEGHILDGSINRHVTANPKTHLTQGNMDVLINYQESGKKRSLAFKGKLDRWNVKTRELSVNGQIIYTPDNGQKTELNYRGQYLLKGKNNAVELVVSAQSPLWSQPFELSFTSDESSKQEAVQISVKLSDRLTVNANGKYDAGEATVPASYELQVKLQAPKSEFKNWEASSQGKWLKQTDSQGAFDVEFALNAKSGNGQFTKINTAFKGTAKQGTYNFDAQNNNLEAPIKFNGSYQNEKSGSLTEGNANGSQKYAFQAQYAEKYIKTNANINYGGADTAAIHYTLDTSYESAKNIEISVRQHKAVEGSSSLSAQLKQADKSYGLDTKLYRSTHKKGLDLRVTLPTHQPIVVVAIVEVLGERKAKLTVDLDNVLDLDIKLSAEASYTSIDDFYIVGNWNSKKLKLDNYALDVKGQGKTIKVNLKSAQSTIIAGTATYSLKKEQNKAIIEGQGQVQYQGKTHNGNFKLVRQTFDLNTDKEVGFAYTINGNVGPKNGVATIKVTNKEFNNKLSICEEKKQCVNIQLQSTVSTNDDAVQHNVLLLVDLRELGYPYELELKSKHTRQGFKYQYNLDGHIISSNNLKYQLTANLLPAGSNVQLSLPKRQIVFETVQQVPKDGQFFGHYEQSAAFYIDKLQRPNDVARVSAVLELSGVEQVALNAKGQLKVEHPTIRPLSITGSLDGNRDQRIVNSELVFDIFRSSEHKLIAKSQIRNIQAANGFNITSNQQIRSSGLRIQYELNTHAAVNTETTDFSVSTELQGSTDDQKAGAYLFGNKNRVEISVNALNDQVLYVTGDFNLQKRTAKINSKLQFFEQKPLEVYSEIQPTWAKVTVKRQNLIDASAEVKLGKEFKFDVIGAGKPIYNGRIALDAANFLQTNYKTNEADVSAFLSTVETELKKETDSVTENLKKRFSNQDLKEILKLASESSPDFTKLKNAYEDQAKAIIKELESDPTLKPIIDAARTLIEKITKVIDEVIKTTSEKYEKLHKAFVELGEKLKDLWENSVLKAWEQLVVATTKVLGQLRVELLNIWAKAFNELIAWLEKYGPALKNYGKAINEALKPLQEAAQELIKVVVNAAEEIINEVKEYVANLPTFESLRNTLTTKVKQLKLVERTLELINNVFEQLNILPQTPEVTELLQKLHEYLENKLKQLPVNEEKSLDELSKLLWKAVRSVWAAVKSNTPVGHVPFADSQDWLSFWPSSLDALARLPVALSFRSSAINFLLNENWEVIFRKNWFQSWLFFHDFELHGHIVDGQHVFSFDGQMYVYPGNCKYILAQDSVDKNFTVIAQLNNGKLKGITLIDRDGNYMEVSDTTALKVNGKPAEYPQHLPGIHGWRRFYTVYLHSEYGVQIVCTTDLKVCHVNVNGFYTSKTRGLLGNGNAEPYDDYLLIDGTLASDSAALGNEYGVGKCNPVGFDKAQLESPTRNEVCTEIFGIESPLALHYLALDSRPYRLACDIAVLNVPEKDKESVACTFGLAYGSALKSQHKWVFLPTRCLKCSGAPGQRDFGEEFTVKTPTNKADVVFVVDINVTPSVLANLVAPAITEIRESLKTRGFSDVQVGVIAFDENKRYPALLTSDNGKINYKGNVANVQLNGPKNFCENCVEQIITEKRLLDIYNTLERFVKTIVPQSDEKAFQLALDYPFRAGAAKSIVGVRSNSLQYNNWLKFVRAQITGTVTKFDGALLHLIAPIKGLALEGVPSEKLVGFNARLVATLDGKDNKKRTKLQFENDMGIDFVLNNGGWAFDTQNFDKLKAADQKKVLNQVTSSIADTLFKTETVSDCRCLPVHGLHGQHKCIIKSSSFVPNKKPKAA</sequence>
<evidence type="ECO:0000256" key="6">
    <source>
        <dbReference type="ARBA" id="ARBA00023180"/>
    </source>
</evidence>
<evidence type="ECO:0008006" key="13">
    <source>
        <dbReference type="Google" id="ProtNLM"/>
    </source>
</evidence>
<keyword evidence="3" id="KW-0964">Secreted</keyword>
<dbReference type="SUPFAM" id="SSF56968">
    <property type="entry name" value="Lipovitellin-phosvitin complex, beta-sheet shell regions"/>
    <property type="match status" value="2"/>
</dbReference>
<evidence type="ECO:0000259" key="10">
    <source>
        <dbReference type="PROSITE" id="PS51233"/>
    </source>
</evidence>
<dbReference type="InterPro" id="IPR015816">
    <property type="entry name" value="Vitellinogen_b-sht_N"/>
</dbReference>
<name>B4MEZ4_DROVI</name>
<feature type="signal peptide" evidence="8">
    <location>
        <begin position="1"/>
        <end position="22"/>
    </location>
</feature>
<dbReference type="EMBL" id="CH940665">
    <property type="protein sequence ID" value="EDW71095.1"/>
    <property type="molecule type" value="Genomic_DNA"/>
</dbReference>
<evidence type="ECO:0000256" key="7">
    <source>
        <dbReference type="PROSITE-ProRule" id="PRU00557"/>
    </source>
</evidence>
<dbReference type="SMART" id="SM00216">
    <property type="entry name" value="VWD"/>
    <property type="match status" value="1"/>
</dbReference>
<evidence type="ECO:0000313" key="11">
    <source>
        <dbReference type="EMBL" id="EDW71095.1"/>
    </source>
</evidence>
<dbReference type="KEGG" id="dvi:6636207"/>
<dbReference type="HOGENOM" id="CLU_225812_0_0_1"/>
<feature type="domain" description="Vitellogenin" evidence="9">
    <location>
        <begin position="40"/>
        <end position="640"/>
    </location>
</feature>
<dbReference type="InterPro" id="IPR015817">
    <property type="entry name" value="Vitellinogen_open_b-sht_sub1"/>
</dbReference>
<evidence type="ECO:0000256" key="8">
    <source>
        <dbReference type="SAM" id="SignalP"/>
    </source>
</evidence>
<dbReference type="OrthoDB" id="6484170at2759"/>
<dbReference type="OMA" id="MTWTILE"/>
<protein>
    <recommendedName>
        <fullName evidence="13">Apolipophorins</fullName>
    </recommendedName>
</protein>
<keyword evidence="12" id="KW-1185">Reference proteome</keyword>
<organism evidence="11 12">
    <name type="scientific">Drosophila virilis</name>
    <name type="common">Fruit fly</name>
    <dbReference type="NCBI Taxonomy" id="7244"/>
    <lineage>
        <taxon>Eukaryota</taxon>
        <taxon>Metazoa</taxon>
        <taxon>Ecdysozoa</taxon>
        <taxon>Arthropoda</taxon>
        <taxon>Hexapoda</taxon>
        <taxon>Insecta</taxon>
        <taxon>Pterygota</taxon>
        <taxon>Neoptera</taxon>
        <taxon>Endopterygota</taxon>
        <taxon>Diptera</taxon>
        <taxon>Brachycera</taxon>
        <taxon>Muscomorpha</taxon>
        <taxon>Ephydroidea</taxon>
        <taxon>Drosophilidae</taxon>
        <taxon>Drosophila</taxon>
    </lineage>
</organism>
<dbReference type="GO" id="GO:0005319">
    <property type="term" value="F:lipid transporter activity"/>
    <property type="evidence" value="ECO:0007669"/>
    <property type="project" value="InterPro"/>
</dbReference>
<evidence type="ECO:0000259" key="9">
    <source>
        <dbReference type="PROSITE" id="PS51211"/>
    </source>
</evidence>
<dbReference type="eggNOG" id="KOG4338">
    <property type="taxonomic scope" value="Eukaryota"/>
</dbReference>
<keyword evidence="4 8" id="KW-0732">Signal</keyword>
<feature type="domain" description="VWFD" evidence="10">
    <location>
        <begin position="2779"/>
        <end position="2946"/>
    </location>
</feature>